<proteinExistence type="predicted"/>
<name>A0ACC2ZZT6_9EURO</name>
<sequence>MHSSFIGLLAILHTAVAAPHWGDWQASSLSSSTSLSTGNPTRSSQTTTWSKTTSTPVTKTTTIQSHWEEWGNKTTTTTTKTRTRPATSTFYAGWNNWSPSGGSGDSRNPNSNQNSNSPSDHEFYSSNVVNNDGWDRWYDQPPLYSQAAPTATLVATTHWNLDKSDTANVVAGNQNSIYYATNGDSSPSIMHQMAWVHANFTSDAVLLDHSDLLTYNYVPASQALTVTFQDKTAFVTAQTSWKQGVIMVTNDGKCGADESCYLKVTKLSFDENSLVCTMSISSIEFQQAVSYFDYEWGVYRPGTNTNSTSHSTSTSLTGSQQTTTQGPQSGYPITTTSGSFLTTTTTSGSYTSSSPTGSSNSSHAGVYEVDNVDELNCTAPADGKTGLPAACLGADFDEDIDEKYGYQSLKESEFGTFASQFNDLFSSDGGDSDAEDEKMYADDEAALGLNEDMDLDFSKRHVKRVIGRLIPKKLRRAIAKVLPIKGVTTPLRIEKSLAKMNMVVPKKRKTQKSPWGQQLLIGSFTKKSKTNAENQGKVEVFCVDCGMQGRVEIFGKAGVSVLDGLESLGARLELDMALTLKVGIDAKIVYSHTFQQNLFSVPLSKTCVKPIICAGPVLKLGADLELSARGQGQLLAGATVAINRAKASVDLIPPKAAGSGWTPEFRPVFEAQGEVDLTADFGLPLALALELNVLNGKFKRDIALVNRPALVANAAVAVAASLEDGKVAGGVQSTNGCDGISTTLNLKNDIYVKLPNDKRINIIQIPPKQLASHCIGKKTSDSATTATPSDKTAANPEATDTPSESELVTRRTVKGARSRINAREEGDDAKSDPETPSVTPSDPDAPSVTTSDPNTSPSATASISTADTDPATTTTAGTNPTTVATQDDGDVQDTTADDRAGATEVTSDFVTPKHGDQTYKLTNGYSIVTLADSLGNYQLHTCADGNFHLFNIDESIPDFECGSGFTMVTTDGIIMADAMARIPIYYPDEMEKLGLSRFRVVDDRSIPKGAKEIVLIPDETEMESGEKAVLYYPMTPDSADGTTFYPFVCKYADEQPDKIFLAADAETALTSLLNPELESILMGGKVTECWNMPIVKSNGKKAAGEGDWLSDDNQVPTTTAASVDPATTTTT</sequence>
<dbReference type="EMBL" id="JAPDRQ010000158">
    <property type="protein sequence ID" value="KAJ9653328.1"/>
    <property type="molecule type" value="Genomic_DNA"/>
</dbReference>
<evidence type="ECO:0000313" key="1">
    <source>
        <dbReference type="EMBL" id="KAJ9653328.1"/>
    </source>
</evidence>
<protein>
    <submittedName>
        <fullName evidence="1">Uncharacterized protein</fullName>
    </submittedName>
</protein>
<reference evidence="1" key="1">
    <citation type="submission" date="2022-10" db="EMBL/GenBank/DDBJ databases">
        <title>Culturing micro-colonial fungi from biological soil crusts in the Mojave desert and describing Neophaeococcomyces mojavensis, and introducing the new genera and species Taxawa tesnikishii.</title>
        <authorList>
            <person name="Kurbessoian T."/>
            <person name="Stajich J.E."/>
        </authorList>
    </citation>
    <scope>NUCLEOTIDE SEQUENCE</scope>
    <source>
        <strain evidence="1">JES_112</strain>
    </source>
</reference>
<comment type="caution">
    <text evidence="1">The sequence shown here is derived from an EMBL/GenBank/DDBJ whole genome shotgun (WGS) entry which is preliminary data.</text>
</comment>
<gene>
    <name evidence="1" type="ORF">H2198_007470</name>
</gene>
<organism evidence="1 2">
    <name type="scientific">Neophaeococcomyces mojaviensis</name>
    <dbReference type="NCBI Taxonomy" id="3383035"/>
    <lineage>
        <taxon>Eukaryota</taxon>
        <taxon>Fungi</taxon>
        <taxon>Dikarya</taxon>
        <taxon>Ascomycota</taxon>
        <taxon>Pezizomycotina</taxon>
        <taxon>Eurotiomycetes</taxon>
        <taxon>Chaetothyriomycetidae</taxon>
        <taxon>Chaetothyriales</taxon>
        <taxon>Chaetothyriales incertae sedis</taxon>
        <taxon>Neophaeococcomyces</taxon>
    </lineage>
</organism>
<keyword evidence="2" id="KW-1185">Reference proteome</keyword>
<evidence type="ECO:0000313" key="2">
    <source>
        <dbReference type="Proteomes" id="UP001172386"/>
    </source>
</evidence>
<accession>A0ACC2ZZT6</accession>
<dbReference type="Proteomes" id="UP001172386">
    <property type="component" value="Unassembled WGS sequence"/>
</dbReference>